<dbReference type="AlphaFoldDB" id="A0A4Y8AFI2"/>
<evidence type="ECO:0000256" key="1">
    <source>
        <dbReference type="SAM" id="MobiDB-lite"/>
    </source>
</evidence>
<reference evidence="5 6" key="1">
    <citation type="journal article" date="2016" name="Int. J. Syst. Evol. Microbiol.">
        <title>Proposal of Mucilaginibacter phyllosphaerae sp. nov. isolated from the phyllosphere of Galium album.</title>
        <authorList>
            <person name="Aydogan E.L."/>
            <person name="Busse H.J."/>
            <person name="Moser G."/>
            <person name="Muller C."/>
            <person name="Kampfer P."/>
            <person name="Glaeser S.P."/>
        </authorList>
    </citation>
    <scope>NUCLEOTIDE SEQUENCE [LARGE SCALE GENOMIC DNA]</scope>
    <source>
        <strain evidence="5 6">PP-F2FG21</strain>
    </source>
</reference>
<reference evidence="5" key="2">
    <citation type="submission" date="2019-03" db="EMBL/GenBank/DDBJ databases">
        <authorList>
            <person name="Yan Y.-Q."/>
            <person name="Du Z.-J."/>
        </authorList>
    </citation>
    <scope>NUCLEOTIDE SEQUENCE</scope>
    <source>
        <strain evidence="5">PP-F2FG21</strain>
    </source>
</reference>
<accession>A0A4Y8AFI2</accession>
<protein>
    <recommendedName>
        <fullName evidence="3">Aerotolerance regulator N-terminal domain-containing protein</fullName>
    </recommendedName>
</protein>
<dbReference type="EMBL" id="JACIEG010000002">
    <property type="protein sequence ID" value="MBB3968861.1"/>
    <property type="molecule type" value="Genomic_DNA"/>
</dbReference>
<keyword evidence="2" id="KW-1133">Transmembrane helix</keyword>
<feature type="region of interest" description="Disordered" evidence="1">
    <location>
        <begin position="423"/>
        <end position="449"/>
    </location>
</feature>
<evidence type="ECO:0000313" key="4">
    <source>
        <dbReference type="EMBL" id="MBB3968861.1"/>
    </source>
</evidence>
<keyword evidence="2" id="KW-0472">Membrane</keyword>
<dbReference type="RefSeq" id="WP_134335562.1">
    <property type="nucleotide sequence ID" value="NZ_BMCZ01000004.1"/>
</dbReference>
<keyword evidence="7" id="KW-1185">Reference proteome</keyword>
<gene>
    <name evidence="5" type="ORF">E2R65_05845</name>
    <name evidence="4" type="ORF">GGR35_001453</name>
</gene>
<dbReference type="Proteomes" id="UP000583101">
    <property type="component" value="Unassembled WGS sequence"/>
</dbReference>
<sequence>MQFLTPIWFLALAALGIPVIIHLWNIRPGKTLKVGSISLITEASKSSSRSFKLLDVLLLILRCLLLILLAALLASPIWQRAVSMQKSKGWLLIPKENFKETYQKFKLTVDSLSKAGYEFHYFDSGFAQQDLNRLIADTDLKDTVAVSNYWTLIKALNSKVTAATPVHIFTQNGINYFKGTKPAVDMKLYWQTYTAADSVSTWLASASLTVSGAIKVTQGNSNPAGVTYKHQILHNEGNPQIRINMQKGQLSVSLKDGKRITVDTGTMRLAIYTDKYALDAGYLKAALSAAVNFSGRKAIIKQYNNPSSIPGGQNWLFWLSEQVIIGPAKNSKNIFKYEAGKAVDVNTWIEPGHIALAKTINADSKDDAIWKDGFGKTVLELDNNTYHFYSRFNPLWNDLVWSDAFPKMILKLIAEDQTDLSPKQDKRVLSNEEIQPQVRKQNKPATAAKATQQTDLSRYFWLMLVVILIIERVLSHQTKQANNG</sequence>
<comment type="caution">
    <text evidence="5">The sequence shown here is derived from an EMBL/GenBank/DDBJ whole genome shotgun (WGS) entry which is preliminary data.</text>
</comment>
<keyword evidence="2" id="KW-0812">Transmembrane</keyword>
<reference evidence="4 7" key="3">
    <citation type="submission" date="2020-08" db="EMBL/GenBank/DDBJ databases">
        <title>Genomic Encyclopedia of Type Strains, Phase IV (KMG-IV): sequencing the most valuable type-strain genomes for metagenomic binning, comparative biology and taxonomic classification.</title>
        <authorList>
            <person name="Goeker M."/>
        </authorList>
    </citation>
    <scope>NUCLEOTIDE SEQUENCE [LARGE SCALE GENOMIC DNA]</scope>
    <source>
        <strain evidence="4 7">DSM 100995</strain>
    </source>
</reference>
<feature type="transmembrane region" description="Helical" evidence="2">
    <location>
        <begin position="6"/>
        <end position="24"/>
    </location>
</feature>
<evidence type="ECO:0000259" key="3">
    <source>
        <dbReference type="Pfam" id="PF07584"/>
    </source>
</evidence>
<dbReference type="EMBL" id="SNQG01000002">
    <property type="protein sequence ID" value="TEW67510.1"/>
    <property type="molecule type" value="Genomic_DNA"/>
</dbReference>
<feature type="domain" description="Aerotolerance regulator N-terminal" evidence="3">
    <location>
        <begin position="1"/>
        <end position="76"/>
    </location>
</feature>
<dbReference type="Proteomes" id="UP000297248">
    <property type="component" value="Unassembled WGS sequence"/>
</dbReference>
<evidence type="ECO:0000313" key="6">
    <source>
        <dbReference type="Proteomes" id="UP000297248"/>
    </source>
</evidence>
<dbReference type="NCBIfam" id="TIGR02226">
    <property type="entry name" value="two_anch"/>
    <property type="match status" value="1"/>
</dbReference>
<organism evidence="5 6">
    <name type="scientific">Mucilaginibacter phyllosphaerae</name>
    <dbReference type="NCBI Taxonomy" id="1812349"/>
    <lineage>
        <taxon>Bacteria</taxon>
        <taxon>Pseudomonadati</taxon>
        <taxon>Bacteroidota</taxon>
        <taxon>Sphingobacteriia</taxon>
        <taxon>Sphingobacteriales</taxon>
        <taxon>Sphingobacteriaceae</taxon>
        <taxon>Mucilaginibacter</taxon>
    </lineage>
</organism>
<name>A0A4Y8AFI2_9SPHI</name>
<evidence type="ECO:0000313" key="7">
    <source>
        <dbReference type="Proteomes" id="UP000583101"/>
    </source>
</evidence>
<evidence type="ECO:0000313" key="5">
    <source>
        <dbReference type="EMBL" id="TEW67510.1"/>
    </source>
</evidence>
<dbReference type="OrthoDB" id="890881at2"/>
<feature type="transmembrane region" description="Helical" evidence="2">
    <location>
        <begin position="53"/>
        <end position="78"/>
    </location>
</feature>
<proteinExistence type="predicted"/>
<dbReference type="InterPro" id="IPR011933">
    <property type="entry name" value="Double_TM_dom"/>
</dbReference>
<evidence type="ECO:0000256" key="2">
    <source>
        <dbReference type="SAM" id="Phobius"/>
    </source>
</evidence>
<dbReference type="Pfam" id="PF07584">
    <property type="entry name" value="BatA"/>
    <property type="match status" value="1"/>
</dbReference>
<dbReference type="InterPro" id="IPR024163">
    <property type="entry name" value="Aerotolerance_reg_N"/>
</dbReference>